<evidence type="ECO:0000256" key="6">
    <source>
        <dbReference type="ARBA" id="ARBA00022833"/>
    </source>
</evidence>
<keyword evidence="7" id="KW-0238">DNA-binding</keyword>
<dbReference type="GO" id="GO:0000981">
    <property type="term" value="F:DNA-binding transcription factor activity, RNA polymerase II-specific"/>
    <property type="evidence" value="ECO:0007669"/>
    <property type="project" value="TreeGrafter"/>
</dbReference>
<feature type="non-terminal residue" evidence="11">
    <location>
        <position position="1"/>
    </location>
</feature>
<evidence type="ECO:0000256" key="7">
    <source>
        <dbReference type="ARBA" id="ARBA00023125"/>
    </source>
</evidence>
<accession>A0A7L2E0S6</accession>
<comment type="subcellular location">
    <subcellularLocation>
        <location evidence="1">Nucleus</location>
    </subcellularLocation>
</comment>
<dbReference type="PROSITE" id="PS50157">
    <property type="entry name" value="ZINC_FINGER_C2H2_2"/>
    <property type="match status" value="1"/>
</dbReference>
<dbReference type="GO" id="GO:0005634">
    <property type="term" value="C:nucleus"/>
    <property type="evidence" value="ECO:0007669"/>
    <property type="project" value="UniProtKB-SubCell"/>
</dbReference>
<keyword evidence="5 9" id="KW-0863">Zinc-finger</keyword>
<dbReference type="Gene3D" id="3.30.160.60">
    <property type="entry name" value="Classic Zinc Finger"/>
    <property type="match status" value="2"/>
</dbReference>
<evidence type="ECO:0000256" key="1">
    <source>
        <dbReference type="ARBA" id="ARBA00004123"/>
    </source>
</evidence>
<dbReference type="InterPro" id="IPR013087">
    <property type="entry name" value="Znf_C2H2_type"/>
</dbReference>
<feature type="domain" description="C2H2-type" evidence="10">
    <location>
        <begin position="29"/>
        <end position="56"/>
    </location>
</feature>
<comment type="similarity">
    <text evidence="2">Belongs to the krueppel C2H2-type zinc-finger protein family.</text>
</comment>
<keyword evidence="8" id="KW-0539">Nucleus</keyword>
<dbReference type="PANTHER" id="PTHR23226:SF85">
    <property type="entry name" value="ZINC FINGER PROTEIN 397"/>
    <property type="match status" value="1"/>
</dbReference>
<evidence type="ECO:0000313" key="11">
    <source>
        <dbReference type="EMBL" id="NXQ55428.1"/>
    </source>
</evidence>
<dbReference type="OrthoDB" id="9194105at2759"/>
<keyword evidence="12" id="KW-1185">Reference proteome</keyword>
<proteinExistence type="inferred from homology"/>
<evidence type="ECO:0000256" key="5">
    <source>
        <dbReference type="ARBA" id="ARBA00022771"/>
    </source>
</evidence>
<sequence>KRPSLCQEAGQRSSWSSELVKIQGKRKPHKCLECGKGFSYLCRLIQHWVIHTGEKPYECGECGKSSSHSSSV</sequence>
<evidence type="ECO:0000256" key="3">
    <source>
        <dbReference type="ARBA" id="ARBA00022723"/>
    </source>
</evidence>
<dbReference type="InterPro" id="IPR036236">
    <property type="entry name" value="Znf_C2H2_sf"/>
</dbReference>
<dbReference type="GO" id="GO:0000978">
    <property type="term" value="F:RNA polymerase II cis-regulatory region sequence-specific DNA binding"/>
    <property type="evidence" value="ECO:0007669"/>
    <property type="project" value="TreeGrafter"/>
</dbReference>
<keyword evidence="4" id="KW-0677">Repeat</keyword>
<dbReference type="FunFam" id="3.30.160.60:FF:000688">
    <property type="entry name" value="zinc finger protein 197 isoform X1"/>
    <property type="match status" value="1"/>
</dbReference>
<evidence type="ECO:0000259" key="10">
    <source>
        <dbReference type="PROSITE" id="PS50157"/>
    </source>
</evidence>
<evidence type="ECO:0000256" key="8">
    <source>
        <dbReference type="ARBA" id="ARBA00023242"/>
    </source>
</evidence>
<keyword evidence="6" id="KW-0862">Zinc</keyword>
<feature type="non-terminal residue" evidence="11">
    <location>
        <position position="72"/>
    </location>
</feature>
<dbReference type="AlphaFoldDB" id="A0A7L2E0S6"/>
<dbReference type="GO" id="GO:0008270">
    <property type="term" value="F:zinc ion binding"/>
    <property type="evidence" value="ECO:0007669"/>
    <property type="project" value="UniProtKB-KW"/>
</dbReference>
<evidence type="ECO:0000256" key="2">
    <source>
        <dbReference type="ARBA" id="ARBA00006991"/>
    </source>
</evidence>
<reference evidence="11 12" key="1">
    <citation type="submission" date="2019-09" db="EMBL/GenBank/DDBJ databases">
        <title>Bird 10,000 Genomes (B10K) Project - Family phase.</title>
        <authorList>
            <person name="Zhang G."/>
        </authorList>
    </citation>
    <scope>NUCLEOTIDE SEQUENCE [LARGE SCALE GENOMIC DNA]</scope>
    <source>
        <strain evidence="11">B10K-DU-011-42</strain>
        <tissue evidence="11">Muscle</tissue>
    </source>
</reference>
<evidence type="ECO:0000256" key="9">
    <source>
        <dbReference type="PROSITE-ProRule" id="PRU00042"/>
    </source>
</evidence>
<name>A0A7L2E0S6_ANTMN</name>
<comment type="caution">
    <text evidence="11">The sequence shown here is derived from an EMBL/GenBank/DDBJ whole genome shotgun (WGS) entry which is preliminary data.</text>
</comment>
<dbReference type="EMBL" id="VWYI01014385">
    <property type="protein sequence ID" value="NXQ55428.1"/>
    <property type="molecule type" value="Genomic_DNA"/>
</dbReference>
<evidence type="ECO:0000256" key="4">
    <source>
        <dbReference type="ARBA" id="ARBA00022737"/>
    </source>
</evidence>
<dbReference type="SUPFAM" id="SSF57667">
    <property type="entry name" value="beta-beta-alpha zinc fingers"/>
    <property type="match status" value="1"/>
</dbReference>
<gene>
    <name evidence="11" type="primary">Zscan30_1</name>
    <name evidence="11" type="ORF">ANTMIN_R01458</name>
</gene>
<keyword evidence="3" id="KW-0479">Metal-binding</keyword>
<dbReference type="Proteomes" id="UP000554720">
    <property type="component" value="Unassembled WGS sequence"/>
</dbReference>
<dbReference type="PROSITE" id="PS00028">
    <property type="entry name" value="ZINC_FINGER_C2H2_1"/>
    <property type="match status" value="1"/>
</dbReference>
<evidence type="ECO:0000313" key="12">
    <source>
        <dbReference type="Proteomes" id="UP000554720"/>
    </source>
</evidence>
<dbReference type="PANTHER" id="PTHR23226">
    <property type="entry name" value="ZINC FINGER AND SCAN DOMAIN-CONTAINING"/>
    <property type="match status" value="1"/>
</dbReference>
<organism evidence="11 12">
    <name type="scientific">Anthoscopus minutus</name>
    <name type="common">Southern penduline-tit</name>
    <dbReference type="NCBI Taxonomy" id="156561"/>
    <lineage>
        <taxon>Eukaryota</taxon>
        <taxon>Metazoa</taxon>
        <taxon>Chordata</taxon>
        <taxon>Craniata</taxon>
        <taxon>Vertebrata</taxon>
        <taxon>Euteleostomi</taxon>
        <taxon>Archelosauria</taxon>
        <taxon>Archosauria</taxon>
        <taxon>Dinosauria</taxon>
        <taxon>Saurischia</taxon>
        <taxon>Theropoda</taxon>
        <taxon>Coelurosauria</taxon>
        <taxon>Aves</taxon>
        <taxon>Neognathae</taxon>
        <taxon>Neoaves</taxon>
        <taxon>Telluraves</taxon>
        <taxon>Australaves</taxon>
        <taxon>Passeriformes</taxon>
        <taxon>Paridae</taxon>
        <taxon>Anthoscopus</taxon>
    </lineage>
</organism>
<protein>
    <submittedName>
        <fullName evidence="11">ZSC30 protein</fullName>
    </submittedName>
</protein>
<dbReference type="FunFam" id="3.30.160.60:FF:000053">
    <property type="entry name" value="zinc finger protein 182 isoform X1"/>
    <property type="match status" value="1"/>
</dbReference>